<dbReference type="PANTHER" id="PTHR43285:SF2">
    <property type="entry name" value="ANTHRANILATE PHOSPHORIBOSYLTRANSFERASE"/>
    <property type="match status" value="1"/>
</dbReference>
<protein>
    <recommendedName>
        <fullName evidence="2">anthranilate phosphoribosyltransferase</fullName>
        <ecNumber evidence="2">2.4.2.18</ecNumber>
    </recommendedName>
</protein>
<dbReference type="SUPFAM" id="SSF47648">
    <property type="entry name" value="Nucleoside phosphorylase/phosphoribosyltransferase N-terminal domain"/>
    <property type="match status" value="1"/>
</dbReference>
<dbReference type="InterPro" id="IPR017459">
    <property type="entry name" value="Glycosyl_Trfase_fam3_N_dom"/>
</dbReference>
<name>A0AAW1S6T2_9CHLO</name>
<reference evidence="12 13" key="1">
    <citation type="journal article" date="2024" name="Nat. Commun.">
        <title>Phylogenomics reveals the evolutionary origins of lichenization in chlorophyte algae.</title>
        <authorList>
            <person name="Puginier C."/>
            <person name="Libourel C."/>
            <person name="Otte J."/>
            <person name="Skaloud P."/>
            <person name="Haon M."/>
            <person name="Grisel S."/>
            <person name="Petersen M."/>
            <person name="Berrin J.G."/>
            <person name="Delaux P.M."/>
            <person name="Dal Grande F."/>
            <person name="Keller J."/>
        </authorList>
    </citation>
    <scope>NUCLEOTIDE SEQUENCE [LARGE SCALE GENOMIC DNA]</scope>
    <source>
        <strain evidence="12 13">SAG 2145</strain>
    </source>
</reference>
<comment type="similarity">
    <text evidence="8">Belongs to the anthranilate phosphoribosyltransferase family.</text>
</comment>
<dbReference type="InterPro" id="IPR005940">
    <property type="entry name" value="Anthranilate_Pribosyl_Tfrase"/>
</dbReference>
<dbReference type="NCBIfam" id="TIGR01245">
    <property type="entry name" value="trpD"/>
    <property type="match status" value="1"/>
</dbReference>
<evidence type="ECO:0000256" key="8">
    <source>
        <dbReference type="ARBA" id="ARBA00061500"/>
    </source>
</evidence>
<dbReference type="GO" id="GO:0005829">
    <property type="term" value="C:cytosol"/>
    <property type="evidence" value="ECO:0007669"/>
    <property type="project" value="TreeGrafter"/>
</dbReference>
<evidence type="ECO:0000313" key="12">
    <source>
        <dbReference type="EMBL" id="KAK9841464.1"/>
    </source>
</evidence>
<sequence length="391" mass="40909">MFVKLSCALQTPSCRPFPFTSLTCQKQASRARRERPPRSPSRPQIARSATAGTREVLETLISKQDLSADQTQQALQELLENAEPAQTAAFLVLLRSKGETPEEVMGLARAMLRNAVPVEAQGNLVDIVGTGGDGIGSVNISTGAAIIAAAAGAKVAKHGSRSVSSLCGSADVLEALGVSVELGPESISKCLDAHNIGFMFAPRYHPAMKAVSPVRRALRIRTAFNLLGPLLNPARPPYGLIGIYSPSIAPLMAAALQGLGTQKALVVHSGGLDELTPLADADVVEVTPEGTRSFTVEPQKMGIQRCTVEDLKGGDAFLNAAILRDAFAGKKGAVADALCLNAGFALAASKVTETPEDGVALAQEVQVSGKALSLLDAWASFSQHLQQQEQG</sequence>
<organism evidence="12 13">
    <name type="scientific">Apatococcus lobatus</name>
    <dbReference type="NCBI Taxonomy" id="904363"/>
    <lineage>
        <taxon>Eukaryota</taxon>
        <taxon>Viridiplantae</taxon>
        <taxon>Chlorophyta</taxon>
        <taxon>core chlorophytes</taxon>
        <taxon>Trebouxiophyceae</taxon>
        <taxon>Chlorellales</taxon>
        <taxon>Chlorellaceae</taxon>
        <taxon>Apatococcus</taxon>
    </lineage>
</organism>
<evidence type="ECO:0000256" key="2">
    <source>
        <dbReference type="ARBA" id="ARBA00011948"/>
    </source>
</evidence>
<dbReference type="GO" id="GO:0004048">
    <property type="term" value="F:anthranilate phosphoribosyltransferase activity"/>
    <property type="evidence" value="ECO:0007669"/>
    <property type="project" value="UniProtKB-EC"/>
</dbReference>
<evidence type="ECO:0000256" key="6">
    <source>
        <dbReference type="ARBA" id="ARBA00022822"/>
    </source>
</evidence>
<evidence type="ECO:0000259" key="11">
    <source>
        <dbReference type="Pfam" id="PF02885"/>
    </source>
</evidence>
<dbReference type="Pfam" id="PF00591">
    <property type="entry name" value="Glycos_transf_3"/>
    <property type="match status" value="1"/>
</dbReference>
<keyword evidence="3" id="KW-0028">Amino-acid biosynthesis</keyword>
<dbReference type="SUPFAM" id="SSF52418">
    <property type="entry name" value="Nucleoside phosphorylase/phosphoribosyltransferase catalytic domain"/>
    <property type="match status" value="1"/>
</dbReference>
<evidence type="ECO:0000256" key="5">
    <source>
        <dbReference type="ARBA" id="ARBA00022679"/>
    </source>
</evidence>
<keyword evidence="6" id="KW-0822">Tryptophan biosynthesis</keyword>
<dbReference type="InterPro" id="IPR036320">
    <property type="entry name" value="Glycosyl_Trfase_fam3_N_dom_sf"/>
</dbReference>
<evidence type="ECO:0000256" key="4">
    <source>
        <dbReference type="ARBA" id="ARBA00022676"/>
    </source>
</evidence>
<dbReference type="Gene3D" id="3.40.1030.10">
    <property type="entry name" value="Nucleoside phosphorylase/phosphoribosyltransferase catalytic domain"/>
    <property type="match status" value="1"/>
</dbReference>
<keyword evidence="5" id="KW-0808">Transferase</keyword>
<comment type="caution">
    <text evidence="12">The sequence shown here is derived from an EMBL/GenBank/DDBJ whole genome shotgun (WGS) entry which is preliminary data.</text>
</comment>
<comment type="pathway">
    <text evidence="1">Amino-acid biosynthesis; L-tryptophan biosynthesis; L-tryptophan from chorismate: step 2/5.</text>
</comment>
<evidence type="ECO:0000256" key="9">
    <source>
        <dbReference type="SAM" id="MobiDB-lite"/>
    </source>
</evidence>
<evidence type="ECO:0000256" key="1">
    <source>
        <dbReference type="ARBA" id="ARBA00004907"/>
    </source>
</evidence>
<dbReference type="FunFam" id="3.40.1030.10:FF:000002">
    <property type="entry name" value="Anthranilate phosphoribosyltransferase"/>
    <property type="match status" value="1"/>
</dbReference>
<dbReference type="Proteomes" id="UP001438707">
    <property type="component" value="Unassembled WGS sequence"/>
</dbReference>
<evidence type="ECO:0000256" key="7">
    <source>
        <dbReference type="ARBA" id="ARBA00023141"/>
    </source>
</evidence>
<dbReference type="GO" id="GO:0000162">
    <property type="term" value="P:L-tryptophan biosynthetic process"/>
    <property type="evidence" value="ECO:0007669"/>
    <property type="project" value="UniProtKB-KW"/>
</dbReference>
<feature type="domain" description="Glycosyl transferase family 3" evidence="10">
    <location>
        <begin position="122"/>
        <end position="372"/>
    </location>
</feature>
<evidence type="ECO:0000259" key="10">
    <source>
        <dbReference type="Pfam" id="PF00591"/>
    </source>
</evidence>
<proteinExistence type="inferred from homology"/>
<dbReference type="Gene3D" id="1.20.970.10">
    <property type="entry name" value="Transferase, Pyrimidine Nucleoside Phosphorylase, Chain C"/>
    <property type="match status" value="1"/>
</dbReference>
<dbReference type="InterPro" id="IPR000312">
    <property type="entry name" value="Glycosyl_Trfase_fam3"/>
</dbReference>
<feature type="domain" description="Glycosyl transferase family 3 N-terminal" evidence="11">
    <location>
        <begin position="55"/>
        <end position="115"/>
    </location>
</feature>
<dbReference type="AlphaFoldDB" id="A0AAW1S6T2"/>
<dbReference type="HAMAP" id="MF_00211">
    <property type="entry name" value="TrpD"/>
    <property type="match status" value="1"/>
</dbReference>
<evidence type="ECO:0000313" key="13">
    <source>
        <dbReference type="Proteomes" id="UP001438707"/>
    </source>
</evidence>
<gene>
    <name evidence="12" type="ORF">WJX74_006269</name>
</gene>
<dbReference type="Pfam" id="PF02885">
    <property type="entry name" value="Glycos_trans_3N"/>
    <property type="match status" value="1"/>
</dbReference>
<keyword evidence="4" id="KW-0328">Glycosyltransferase</keyword>
<dbReference type="PANTHER" id="PTHR43285">
    <property type="entry name" value="ANTHRANILATE PHOSPHORIBOSYLTRANSFERASE"/>
    <property type="match status" value="1"/>
</dbReference>
<accession>A0AAW1S6T2</accession>
<dbReference type="EMBL" id="JALJOS010000003">
    <property type="protein sequence ID" value="KAK9841464.1"/>
    <property type="molecule type" value="Genomic_DNA"/>
</dbReference>
<keyword evidence="7" id="KW-0057">Aromatic amino acid biosynthesis</keyword>
<evidence type="ECO:0000256" key="3">
    <source>
        <dbReference type="ARBA" id="ARBA00022605"/>
    </source>
</evidence>
<dbReference type="InterPro" id="IPR035902">
    <property type="entry name" value="Nuc_phospho_transferase"/>
</dbReference>
<keyword evidence="13" id="KW-1185">Reference proteome</keyword>
<dbReference type="EC" id="2.4.2.18" evidence="2"/>
<feature type="region of interest" description="Disordered" evidence="9">
    <location>
        <begin position="27"/>
        <end position="50"/>
    </location>
</feature>